<comment type="similarity">
    <text evidence="2">Belongs to the methyl-accepting chemotaxis (MCP) protein family.</text>
</comment>
<reference evidence="6 7" key="1">
    <citation type="submission" date="2019-12" db="EMBL/GenBank/DDBJ databases">
        <title>Comparative genomics gives insights into the taxonomy of the Azoarcus-Aromatoleum group and reveals separate origins of nif in the plant-associated Azoarcus and non-plant-associated Aromatoleum sub-groups.</title>
        <authorList>
            <person name="Lafos M."/>
            <person name="Maluk M."/>
            <person name="Batista M."/>
            <person name="Junghare M."/>
            <person name="Carmona M."/>
            <person name="Faoro H."/>
            <person name="Cruz L.M."/>
            <person name="Battistoni F."/>
            <person name="De Souza E."/>
            <person name="Pedrosa F."/>
            <person name="Chen W.-M."/>
            <person name="Poole P.S."/>
            <person name="Dixon R.A."/>
            <person name="James E.K."/>
        </authorList>
    </citation>
    <scope>NUCLEOTIDE SEQUENCE [LARGE SCALE GENOMIC DNA]</scope>
    <source>
        <strain evidence="6 7">PbN1</strain>
    </source>
</reference>
<dbReference type="InterPro" id="IPR029151">
    <property type="entry name" value="Sensor-like_sf"/>
</dbReference>
<dbReference type="Gene3D" id="3.30.450.20">
    <property type="entry name" value="PAS domain"/>
    <property type="match status" value="1"/>
</dbReference>
<dbReference type="Gene3D" id="1.10.287.950">
    <property type="entry name" value="Methyl-accepting chemotaxis protein"/>
    <property type="match status" value="1"/>
</dbReference>
<dbReference type="InterPro" id="IPR003660">
    <property type="entry name" value="HAMP_dom"/>
</dbReference>
<accession>A0ABX1NZK8</accession>
<evidence type="ECO:0000256" key="2">
    <source>
        <dbReference type="ARBA" id="ARBA00029447"/>
    </source>
</evidence>
<dbReference type="CDD" id="cd11386">
    <property type="entry name" value="MCP_signal"/>
    <property type="match status" value="1"/>
</dbReference>
<protein>
    <submittedName>
        <fullName evidence="6">HAMP domain-containing protein</fullName>
    </submittedName>
</protein>
<keyword evidence="7" id="KW-1185">Reference proteome</keyword>
<dbReference type="CDD" id="cd12912">
    <property type="entry name" value="PDC2_MCP_like"/>
    <property type="match status" value="1"/>
</dbReference>
<organism evidence="6 7">
    <name type="scientific">Aromatoleum bremense</name>
    <dbReference type="NCBI Taxonomy" id="76115"/>
    <lineage>
        <taxon>Bacteria</taxon>
        <taxon>Pseudomonadati</taxon>
        <taxon>Pseudomonadota</taxon>
        <taxon>Betaproteobacteria</taxon>
        <taxon>Rhodocyclales</taxon>
        <taxon>Rhodocyclaceae</taxon>
        <taxon>Aromatoleum</taxon>
    </lineage>
</organism>
<dbReference type="Pfam" id="PF17201">
    <property type="entry name" value="Cache_3-Cache_2"/>
    <property type="match status" value="1"/>
</dbReference>
<dbReference type="EMBL" id="WTVP01000062">
    <property type="protein sequence ID" value="NMG17171.1"/>
    <property type="molecule type" value="Genomic_DNA"/>
</dbReference>
<dbReference type="RefSeq" id="WP_169203711.1">
    <property type="nucleotide sequence ID" value="NZ_CP059467.1"/>
</dbReference>
<comment type="caution">
    <text evidence="6">The sequence shown here is derived from an EMBL/GenBank/DDBJ whole genome shotgun (WGS) entry which is preliminary data.</text>
</comment>
<dbReference type="Pfam" id="PF00672">
    <property type="entry name" value="HAMP"/>
    <property type="match status" value="1"/>
</dbReference>
<proteinExistence type="inferred from homology"/>
<name>A0ABX1NZK8_9RHOO</name>
<sequence length="667" mass="71032">MSGRQTSVAVRFSLVLVTAITLLLLGVAFGLAQYLSNKLEQKSLEGLQATNRLIINMIDGYNSAAQQAAQRLGAVFAGNYPQAFHIHSGSGLLMHGDLPITFEETSIPDRFTSLSGAAATVLTRRGNDFERISTSIKDEKGNRASGILLGDDHPAVPFLLKGKSYTGIAKMLGRDVMTHYAPISDSRGETIGAFFVGVDFTDGMAAMKEKISAIRIGATGYPYGLDAGRDKGRIVIHPSLEGKSLLGQKDVHGREFIAEMLASGNGVINYWWKNPDEKEAREKIVVYNLYPAWNWVVASGSYLDEFNSEGKEAGRGLMQAALLLIPVVLALVWIATRRWIAKPLGEAVVVANKVAEGDFTARAEVKSNDEIGALVRAQSTMVEQLGQTIRDVRVAAASVAADARQLATAADNVATSSTMQSGAAADMAVSVEQMSASIDMIAQHAAEALKISTDSETESRSSVLVIDRAVAAMNHIADTARRSSAAVEQLGRESQEISAIAHTIKDIADQTNLLALNAAIEAARAGEQGRGFAVVADEVRKLAERTTTSTHEIGEMIGRIQQGTLNAVDNMNIGVEQVSSGVELAAEATAAIERIHHSAVQVSQAVSGITTAIREQSIATTSVAQGLEKIAHMTERNNVEAQETAQSAEGLQSIAARLQAAVQVFKV</sequence>
<dbReference type="CDD" id="cd06225">
    <property type="entry name" value="HAMP"/>
    <property type="match status" value="1"/>
</dbReference>
<dbReference type="SUPFAM" id="SSF58104">
    <property type="entry name" value="Methyl-accepting chemotaxis protein (MCP) signaling domain"/>
    <property type="match status" value="1"/>
</dbReference>
<evidence type="ECO:0000259" key="5">
    <source>
        <dbReference type="PROSITE" id="PS50885"/>
    </source>
</evidence>
<dbReference type="InterPro" id="IPR004089">
    <property type="entry name" value="MCPsignal_dom"/>
</dbReference>
<dbReference type="SMART" id="SM00283">
    <property type="entry name" value="MA"/>
    <property type="match status" value="1"/>
</dbReference>
<dbReference type="PANTHER" id="PTHR32089">
    <property type="entry name" value="METHYL-ACCEPTING CHEMOTAXIS PROTEIN MCPB"/>
    <property type="match status" value="1"/>
</dbReference>
<dbReference type="InterPro" id="IPR033462">
    <property type="entry name" value="Cache_3-Cache_2"/>
</dbReference>
<feature type="domain" description="Methyl-accepting transducer" evidence="4">
    <location>
        <begin position="395"/>
        <end position="631"/>
    </location>
</feature>
<keyword evidence="1 3" id="KW-0807">Transducer</keyword>
<dbReference type="PROSITE" id="PS50111">
    <property type="entry name" value="CHEMOTAXIS_TRANSDUC_2"/>
    <property type="match status" value="1"/>
</dbReference>
<evidence type="ECO:0000256" key="3">
    <source>
        <dbReference type="PROSITE-ProRule" id="PRU00284"/>
    </source>
</evidence>
<evidence type="ECO:0000313" key="6">
    <source>
        <dbReference type="EMBL" id="NMG17171.1"/>
    </source>
</evidence>
<evidence type="ECO:0000259" key="4">
    <source>
        <dbReference type="PROSITE" id="PS50111"/>
    </source>
</evidence>
<dbReference type="PROSITE" id="PS50885">
    <property type="entry name" value="HAMP"/>
    <property type="match status" value="1"/>
</dbReference>
<feature type="domain" description="HAMP" evidence="5">
    <location>
        <begin position="338"/>
        <end position="390"/>
    </location>
</feature>
<dbReference type="Pfam" id="PF00015">
    <property type="entry name" value="MCPsignal"/>
    <property type="match status" value="1"/>
</dbReference>
<dbReference type="SUPFAM" id="SSF103190">
    <property type="entry name" value="Sensory domain-like"/>
    <property type="match status" value="1"/>
</dbReference>
<dbReference type="Proteomes" id="UP000633943">
    <property type="component" value="Unassembled WGS sequence"/>
</dbReference>
<dbReference type="SMART" id="SM00304">
    <property type="entry name" value="HAMP"/>
    <property type="match status" value="3"/>
</dbReference>
<evidence type="ECO:0000313" key="7">
    <source>
        <dbReference type="Proteomes" id="UP000633943"/>
    </source>
</evidence>
<dbReference type="PANTHER" id="PTHR32089:SF112">
    <property type="entry name" value="LYSOZYME-LIKE PROTEIN-RELATED"/>
    <property type="match status" value="1"/>
</dbReference>
<evidence type="ECO:0000256" key="1">
    <source>
        <dbReference type="ARBA" id="ARBA00023224"/>
    </source>
</evidence>
<gene>
    <name evidence="6" type="ORF">GPA24_16850</name>
</gene>